<evidence type="ECO:0000313" key="2">
    <source>
        <dbReference type="Proteomes" id="UP000636891"/>
    </source>
</evidence>
<dbReference type="Gene3D" id="2.120.10.30">
    <property type="entry name" value="TolB, C-terminal domain"/>
    <property type="match status" value="1"/>
</dbReference>
<dbReference type="SUPFAM" id="SSF50969">
    <property type="entry name" value="YVTN repeat-like/Quinoprotein amine dehydrogenase"/>
    <property type="match status" value="1"/>
</dbReference>
<accession>A0ABR7CLM1</accession>
<dbReference type="Proteomes" id="UP000636891">
    <property type="component" value="Unassembled WGS sequence"/>
</dbReference>
<dbReference type="Pfam" id="PF17170">
    <property type="entry name" value="DUF5128"/>
    <property type="match status" value="1"/>
</dbReference>
<comment type="caution">
    <text evidence="1">The sequence shown here is derived from an EMBL/GenBank/DDBJ whole genome shotgun (WGS) entry which is preliminary data.</text>
</comment>
<organism evidence="1 2">
    <name type="scientific">Alistipes hominis</name>
    <dbReference type="NCBI Taxonomy" id="2763015"/>
    <lineage>
        <taxon>Bacteria</taxon>
        <taxon>Pseudomonadati</taxon>
        <taxon>Bacteroidota</taxon>
        <taxon>Bacteroidia</taxon>
        <taxon>Bacteroidales</taxon>
        <taxon>Rikenellaceae</taxon>
        <taxon>Alistipes</taxon>
    </lineage>
</organism>
<evidence type="ECO:0000313" key="1">
    <source>
        <dbReference type="EMBL" id="MBC5616548.1"/>
    </source>
</evidence>
<reference evidence="1 2" key="1">
    <citation type="submission" date="2020-08" db="EMBL/GenBank/DDBJ databases">
        <title>Genome public.</title>
        <authorList>
            <person name="Liu C."/>
            <person name="Sun Q."/>
        </authorList>
    </citation>
    <scope>NUCLEOTIDE SEQUENCE [LARGE SCALE GENOMIC DNA]</scope>
    <source>
        <strain evidence="1 2">New-7</strain>
    </source>
</reference>
<keyword evidence="2" id="KW-1185">Reference proteome</keyword>
<gene>
    <name evidence="1" type="ORF">H8S08_05885</name>
</gene>
<name>A0ABR7CLM1_9BACT</name>
<proteinExistence type="predicted"/>
<dbReference type="InterPro" id="IPR011042">
    <property type="entry name" value="6-blade_b-propeller_TolB-like"/>
</dbReference>
<sequence length="374" mass="42654">MKKANSILWFSVFVFIACCSKVKNEENVRIDRTIMFDRFPDSLIATSVRSVDYILLEDVKESAFSEINKLVMKNGNIYIGDFRNHKIVVFDLAGNFKFAIDRKGRGPQEYLEIKNFAVDDHSIYVIDNYRHILYVYDSRSGKYLNKKKLPVVVWDVECFDNGDFLFAFAPLPGGSLSDKQSPHRLFVMDSNCRIKRRLFTYSEEDPIGKQTYFSTTEDRIVFHSCGSDVFTVFSKNNADTMFNIAVDFGPNKIPRDSRGDIHAINENGYHYLYGTPVMCRDYIALEVSIGDFLDCFLYDGKNGGITVNSAESSFKCLWFPLCSYNDKYVCFLAGDDSYKSLVADGFERAEPVVEEHLVNGGGVLVLYTMGTIHN</sequence>
<dbReference type="PROSITE" id="PS51257">
    <property type="entry name" value="PROKAR_LIPOPROTEIN"/>
    <property type="match status" value="1"/>
</dbReference>
<dbReference type="EMBL" id="JACOOK010000003">
    <property type="protein sequence ID" value="MBC5616548.1"/>
    <property type="molecule type" value="Genomic_DNA"/>
</dbReference>
<dbReference type="InterPro" id="IPR011044">
    <property type="entry name" value="Quino_amine_DH_bsu"/>
</dbReference>
<dbReference type="RefSeq" id="WP_118458583.1">
    <property type="nucleotide sequence ID" value="NZ_JACOOK010000003.1"/>
</dbReference>
<protein>
    <submittedName>
        <fullName evidence="1">6-bladed beta-propeller</fullName>
    </submittedName>
</protein>